<feature type="compositionally biased region" description="Basic and acidic residues" evidence="9">
    <location>
        <begin position="106"/>
        <end position="116"/>
    </location>
</feature>
<evidence type="ECO:0000313" key="12">
    <source>
        <dbReference type="Proteomes" id="UP000193648"/>
    </source>
</evidence>
<comment type="caution">
    <text evidence="11">The sequence shown here is derived from an EMBL/GenBank/DDBJ whole genome shotgun (WGS) entry which is preliminary data.</text>
</comment>
<gene>
    <name evidence="11" type="ORF">BCR41DRAFT_372737</name>
</gene>
<protein>
    <recommendedName>
        <fullName evidence="5">Restriction of telomere capping protein 4</fullName>
    </recommendedName>
</protein>
<dbReference type="InParanoid" id="A0A1Y2GFV5"/>
<evidence type="ECO:0000313" key="11">
    <source>
        <dbReference type="EMBL" id="ORZ09711.1"/>
    </source>
</evidence>
<evidence type="ECO:0000256" key="2">
    <source>
        <dbReference type="ARBA" id="ARBA00004123"/>
    </source>
</evidence>
<dbReference type="GO" id="GO:0005634">
    <property type="term" value="C:nucleus"/>
    <property type="evidence" value="ECO:0007669"/>
    <property type="project" value="UniProtKB-SubCell"/>
</dbReference>
<sequence length="332" mass="38006">MSTRLSNAWTKVLAQQQRIEQLEQERQERIKQKQAKRERVIDADLNPSVEFSSFPERSYKFLDESKAGASRTKRNSQPRPRRLERLKNKIQDFGADSNNSNSNTRPAEDSVIKIESDDNGSDNSVDDEDEGLSLLRRPGNQMSLLDKFEFCRVHVAEARIVPLGIQNNYPFYIKFHELSKRVSKIESQLRCIIEGTVSSTFLDMALNQYKQLGTQGARNPHVIMANVERTMPGYYGSKGSAELSKILARMFLETNILTHERARPQTPIEYIQHVLVPEAGLRLIAEDQAKIMRGSSDLKEGKDHSVITLEEARLIMQESVEFGNYMHDVELH</sequence>
<evidence type="ECO:0000256" key="7">
    <source>
        <dbReference type="ARBA" id="ARBA00023242"/>
    </source>
</evidence>
<dbReference type="RefSeq" id="XP_021878981.1">
    <property type="nucleotide sequence ID" value="XM_022026714.1"/>
</dbReference>
<proteinExistence type="inferred from homology"/>
<feature type="region of interest" description="Disordered" evidence="9">
    <location>
        <begin position="65"/>
        <end position="84"/>
    </location>
</feature>
<dbReference type="STRING" id="64571.A0A1Y2GFV5"/>
<reference evidence="11 12" key="1">
    <citation type="submission" date="2016-07" db="EMBL/GenBank/DDBJ databases">
        <title>Pervasive Adenine N6-methylation of Active Genes in Fungi.</title>
        <authorList>
            <consortium name="DOE Joint Genome Institute"/>
            <person name="Mondo S.J."/>
            <person name="Dannebaum R.O."/>
            <person name="Kuo R.C."/>
            <person name="Labutti K."/>
            <person name="Haridas S."/>
            <person name="Kuo A."/>
            <person name="Salamov A."/>
            <person name="Ahrendt S.R."/>
            <person name="Lipzen A."/>
            <person name="Sullivan W."/>
            <person name="Andreopoulos W.B."/>
            <person name="Clum A."/>
            <person name="Lindquist E."/>
            <person name="Daum C."/>
            <person name="Ramamoorthy G.K."/>
            <person name="Gryganskyi A."/>
            <person name="Culley D."/>
            <person name="Magnuson J.K."/>
            <person name="James T.Y."/>
            <person name="O'Malley M.A."/>
            <person name="Stajich J.E."/>
            <person name="Spatafora J.W."/>
            <person name="Visel A."/>
            <person name="Grigoriev I.V."/>
        </authorList>
    </citation>
    <scope>NUCLEOTIDE SEQUENCE [LARGE SCALE GENOMIC DNA]</scope>
    <source>
        <strain evidence="11 12">NRRL 3116</strain>
    </source>
</reference>
<dbReference type="SMART" id="SM01312">
    <property type="entry name" value="RTC4"/>
    <property type="match status" value="1"/>
</dbReference>
<feature type="compositionally biased region" description="Acidic residues" evidence="9">
    <location>
        <begin position="117"/>
        <end position="131"/>
    </location>
</feature>
<keyword evidence="12" id="KW-1185">Reference proteome</keyword>
<dbReference type="GeneID" id="33568557"/>
<evidence type="ECO:0000256" key="6">
    <source>
        <dbReference type="ARBA" id="ARBA00022490"/>
    </source>
</evidence>
<evidence type="ECO:0000259" key="10">
    <source>
        <dbReference type="SMART" id="SM01312"/>
    </source>
</evidence>
<accession>A0A1Y2GFV5</accession>
<dbReference type="Pfam" id="PF14474">
    <property type="entry name" value="RTC4"/>
    <property type="match status" value="1"/>
</dbReference>
<name>A0A1Y2GFV5_9FUNG</name>
<feature type="compositionally biased region" description="Polar residues" evidence="9">
    <location>
        <begin position="96"/>
        <end position="105"/>
    </location>
</feature>
<evidence type="ECO:0000256" key="3">
    <source>
        <dbReference type="ARBA" id="ARBA00004496"/>
    </source>
</evidence>
<evidence type="ECO:0000256" key="1">
    <source>
        <dbReference type="ARBA" id="ARBA00002738"/>
    </source>
</evidence>
<dbReference type="InterPro" id="IPR039024">
    <property type="entry name" value="RTC4"/>
</dbReference>
<dbReference type="PANTHER" id="PTHR41391">
    <property type="entry name" value="RESTRICTION OF TELOMERE CAPPING PROTEIN 4"/>
    <property type="match status" value="1"/>
</dbReference>
<organism evidence="11 12">
    <name type="scientific">Lobosporangium transversale</name>
    <dbReference type="NCBI Taxonomy" id="64571"/>
    <lineage>
        <taxon>Eukaryota</taxon>
        <taxon>Fungi</taxon>
        <taxon>Fungi incertae sedis</taxon>
        <taxon>Mucoromycota</taxon>
        <taxon>Mortierellomycotina</taxon>
        <taxon>Mortierellomycetes</taxon>
        <taxon>Mortierellales</taxon>
        <taxon>Mortierellaceae</taxon>
        <taxon>Lobosporangium</taxon>
    </lineage>
</organism>
<keyword evidence="6" id="KW-0963">Cytoplasm</keyword>
<dbReference type="EMBL" id="MCFF01000033">
    <property type="protein sequence ID" value="ORZ09711.1"/>
    <property type="molecule type" value="Genomic_DNA"/>
</dbReference>
<comment type="subcellular location">
    <subcellularLocation>
        <location evidence="3">Cytoplasm</location>
    </subcellularLocation>
    <subcellularLocation>
        <location evidence="2">Nucleus</location>
    </subcellularLocation>
</comment>
<feature type="compositionally biased region" description="Basic residues" evidence="9">
    <location>
        <begin position="71"/>
        <end position="80"/>
    </location>
</feature>
<comment type="function">
    <text evidence="1">May be involved in a process influencing telomere capping.</text>
</comment>
<dbReference type="GO" id="GO:0005737">
    <property type="term" value="C:cytoplasm"/>
    <property type="evidence" value="ECO:0007669"/>
    <property type="project" value="UniProtKB-SubCell"/>
</dbReference>
<keyword evidence="7" id="KW-0539">Nucleus</keyword>
<dbReference type="OrthoDB" id="128308at2759"/>
<keyword evidence="8" id="KW-0175">Coiled coil</keyword>
<dbReference type="AlphaFoldDB" id="A0A1Y2GFV5"/>
<feature type="region of interest" description="Disordered" evidence="9">
    <location>
        <begin position="91"/>
        <end position="132"/>
    </location>
</feature>
<dbReference type="Proteomes" id="UP000193648">
    <property type="component" value="Unassembled WGS sequence"/>
</dbReference>
<evidence type="ECO:0000256" key="9">
    <source>
        <dbReference type="SAM" id="MobiDB-lite"/>
    </source>
</evidence>
<evidence type="ECO:0000256" key="4">
    <source>
        <dbReference type="ARBA" id="ARBA00009461"/>
    </source>
</evidence>
<dbReference type="InterPro" id="IPR028094">
    <property type="entry name" value="RTC4_C"/>
</dbReference>
<feature type="coiled-coil region" evidence="8">
    <location>
        <begin position="12"/>
        <end position="39"/>
    </location>
</feature>
<dbReference type="PANTHER" id="PTHR41391:SF1">
    <property type="entry name" value="RESTRICTION OF TELOMERE CAPPING PROTEIN 4"/>
    <property type="match status" value="1"/>
</dbReference>
<feature type="domain" description="Restriction of telomere capping protein 4 C-terminal" evidence="10">
    <location>
        <begin position="192"/>
        <end position="329"/>
    </location>
</feature>
<evidence type="ECO:0000256" key="8">
    <source>
        <dbReference type="SAM" id="Coils"/>
    </source>
</evidence>
<comment type="similarity">
    <text evidence="4">Belongs to the RTC4 family.</text>
</comment>
<evidence type="ECO:0000256" key="5">
    <source>
        <dbReference type="ARBA" id="ARBA00015162"/>
    </source>
</evidence>